<evidence type="ECO:0000313" key="3">
    <source>
        <dbReference type="Proteomes" id="UP001189429"/>
    </source>
</evidence>
<gene>
    <name evidence="2" type="ORF">PCOR1329_LOCUS12536</name>
</gene>
<name>A0ABN9QJI5_9DINO</name>
<evidence type="ECO:0000313" key="2">
    <source>
        <dbReference type="EMBL" id="CAK0806219.1"/>
    </source>
</evidence>
<feature type="region of interest" description="Disordered" evidence="1">
    <location>
        <begin position="37"/>
        <end position="161"/>
    </location>
</feature>
<feature type="compositionally biased region" description="Low complexity" evidence="1">
    <location>
        <begin position="117"/>
        <end position="128"/>
    </location>
</feature>
<dbReference type="EMBL" id="CAUYUJ010003669">
    <property type="protein sequence ID" value="CAK0806219.1"/>
    <property type="molecule type" value="Genomic_DNA"/>
</dbReference>
<sequence length="215" mass="22050">MRAFCLPPLERWPGSPCALRPGRAAGPIAQVPFICNQKPPERHFVGARGPRQPAPAPSARSRSPSPPPQQAAASSSSTCGVEDGIPAADAGPVVRPSRFKDVRLSPSDREPAPPGGDPAAAHPGEAAARSPTVAQVGLEPAAAPPEVVKGSRARTRRAITGPPSGYEPDFFLIGLPEGAGVEVLLVGEGADEGWCWASTSAGESGWLALDALHGM</sequence>
<evidence type="ECO:0000256" key="1">
    <source>
        <dbReference type="SAM" id="MobiDB-lite"/>
    </source>
</evidence>
<organism evidence="2 3">
    <name type="scientific">Prorocentrum cordatum</name>
    <dbReference type="NCBI Taxonomy" id="2364126"/>
    <lineage>
        <taxon>Eukaryota</taxon>
        <taxon>Sar</taxon>
        <taxon>Alveolata</taxon>
        <taxon>Dinophyceae</taxon>
        <taxon>Prorocentrales</taxon>
        <taxon>Prorocentraceae</taxon>
        <taxon>Prorocentrum</taxon>
    </lineage>
</organism>
<dbReference type="Proteomes" id="UP001189429">
    <property type="component" value="Unassembled WGS sequence"/>
</dbReference>
<accession>A0ABN9QJI5</accession>
<evidence type="ECO:0008006" key="4">
    <source>
        <dbReference type="Google" id="ProtNLM"/>
    </source>
</evidence>
<feature type="compositionally biased region" description="Basic and acidic residues" evidence="1">
    <location>
        <begin position="98"/>
        <end position="111"/>
    </location>
</feature>
<comment type="caution">
    <text evidence="2">The sequence shown here is derived from an EMBL/GenBank/DDBJ whole genome shotgun (WGS) entry which is preliminary data.</text>
</comment>
<proteinExistence type="predicted"/>
<reference evidence="2" key="1">
    <citation type="submission" date="2023-10" db="EMBL/GenBank/DDBJ databases">
        <authorList>
            <person name="Chen Y."/>
            <person name="Shah S."/>
            <person name="Dougan E. K."/>
            <person name="Thang M."/>
            <person name="Chan C."/>
        </authorList>
    </citation>
    <scope>NUCLEOTIDE SEQUENCE [LARGE SCALE GENOMIC DNA]</scope>
</reference>
<keyword evidence="3" id="KW-1185">Reference proteome</keyword>
<protein>
    <recommendedName>
        <fullName evidence="4">SH3 domain-containing protein</fullName>
    </recommendedName>
</protein>